<name>A0ABN6SBH5_9BIFI</name>
<dbReference type="Pfam" id="PF00295">
    <property type="entry name" value="Glyco_hydro_28"/>
    <property type="match status" value="1"/>
</dbReference>
<dbReference type="InterPro" id="IPR012334">
    <property type="entry name" value="Pectin_lyas_fold"/>
</dbReference>
<sequence>MPKQDEQVEGEEFLFEACASEESLTLYWDKPKAAHGLTFYRLELSDGQCIEVESTHAKVESLQPETKYQVELSMRSGEGEPWICIGSKAFATGIRKRRIDITQAPYLAVGDGQTLNTAAIQQALDDCGPQERVVIPQGVFMTGALRMHSCSELYVSLGAVLQGTANPSDYEPLIASRFEGIEMDCYSSLINIGYMDHTRPADTHSVVLRGGGTIASGGRQLMDKVIAVQSERLKEQMNSDDTAYDTPETVPARTRPRLINVSNAFDVEMADLTFADSASWNIHMIYSHNIVTHDCQVRSLGVWNGDGWDPDSCENCALFGTAFDTGDDMVAIKSGKNPQGNEINRPSKHIRVFDCTSTHGHGISLGSEMSGGIEDVRIWDCDITQSFYGIHIKSTAKRGGYIRNVSVRDCQLAQVAIHAVGYNDDGSSGPGEPKIEHLRFEGLRILGRFWGPADEVFPTPAILIQGFEGPEHLASDIVFSDIDLAGVPSGTGRIEMDNCTGVTLEHVSCRHAPTTNIIRM</sequence>
<dbReference type="InterPro" id="IPR003961">
    <property type="entry name" value="FN3_dom"/>
</dbReference>
<dbReference type="InterPro" id="IPR013783">
    <property type="entry name" value="Ig-like_fold"/>
</dbReference>
<evidence type="ECO:0000256" key="3">
    <source>
        <dbReference type="ARBA" id="ARBA00023295"/>
    </source>
</evidence>
<evidence type="ECO:0000256" key="1">
    <source>
        <dbReference type="ARBA" id="ARBA00008834"/>
    </source>
</evidence>
<reference evidence="7 8" key="1">
    <citation type="journal article" date="2023" name="Microbiol. Spectr.">
        <title>Symbiosis of Carpenter Bees with Uncharacterized Lactic Acid Bacteria Showing NAD Auxotrophy.</title>
        <authorList>
            <person name="Kawasaki S."/>
            <person name="Ozawa K."/>
            <person name="Mori T."/>
            <person name="Yamamoto A."/>
            <person name="Ito M."/>
            <person name="Ohkuma M."/>
            <person name="Sakamoto M."/>
            <person name="Matsutani M."/>
        </authorList>
    </citation>
    <scope>NUCLEOTIDE SEQUENCE [LARGE SCALE GENOMIC DNA]</scope>
    <source>
        <strain evidence="7 8">Kim37-2</strain>
    </source>
</reference>
<dbReference type="CDD" id="cd00063">
    <property type="entry name" value="FN3"/>
    <property type="match status" value="1"/>
</dbReference>
<dbReference type="Pfam" id="PF00041">
    <property type="entry name" value="fn3"/>
    <property type="match status" value="1"/>
</dbReference>
<comment type="similarity">
    <text evidence="1 5">Belongs to the glycosyl hydrolase 28 family.</text>
</comment>
<proteinExistence type="inferred from homology"/>
<evidence type="ECO:0000256" key="2">
    <source>
        <dbReference type="ARBA" id="ARBA00022801"/>
    </source>
</evidence>
<keyword evidence="4" id="KW-0119">Carbohydrate metabolism</keyword>
<dbReference type="PANTHER" id="PTHR31339:SF9">
    <property type="entry name" value="PLASMIN AND FIBRONECTIN-BINDING PROTEIN A"/>
    <property type="match status" value="1"/>
</dbReference>
<gene>
    <name evidence="7" type="ORF">KIM372_05040</name>
</gene>
<evidence type="ECO:0000256" key="4">
    <source>
        <dbReference type="ARBA" id="ARBA00023326"/>
    </source>
</evidence>
<dbReference type="InterPro" id="IPR036116">
    <property type="entry name" value="FN3_sf"/>
</dbReference>
<keyword evidence="3 5" id="KW-0326">Glycosidase</keyword>
<dbReference type="SUPFAM" id="SSF51126">
    <property type="entry name" value="Pectin lyase-like"/>
    <property type="match status" value="1"/>
</dbReference>
<evidence type="ECO:0000313" key="7">
    <source>
        <dbReference type="EMBL" id="BDR52597.1"/>
    </source>
</evidence>
<dbReference type="Proteomes" id="UP001321766">
    <property type="component" value="Chromosome"/>
</dbReference>
<organism evidence="7 8">
    <name type="scientific">Bombiscardovia nodaiensis</name>
    <dbReference type="NCBI Taxonomy" id="2932181"/>
    <lineage>
        <taxon>Bacteria</taxon>
        <taxon>Bacillati</taxon>
        <taxon>Actinomycetota</taxon>
        <taxon>Actinomycetes</taxon>
        <taxon>Bifidobacteriales</taxon>
        <taxon>Bifidobacteriaceae</taxon>
        <taxon>Bombiscardovia</taxon>
    </lineage>
</organism>
<evidence type="ECO:0000256" key="5">
    <source>
        <dbReference type="RuleBase" id="RU361169"/>
    </source>
</evidence>
<feature type="domain" description="Fibronectin type-III" evidence="6">
    <location>
        <begin position="20"/>
        <end position="80"/>
    </location>
</feature>
<evidence type="ECO:0000313" key="8">
    <source>
        <dbReference type="Proteomes" id="UP001321766"/>
    </source>
</evidence>
<dbReference type="InterPro" id="IPR000743">
    <property type="entry name" value="Glyco_hydro_28"/>
</dbReference>
<keyword evidence="8" id="KW-1185">Reference proteome</keyword>
<evidence type="ECO:0000259" key="6">
    <source>
        <dbReference type="Pfam" id="PF00041"/>
    </source>
</evidence>
<dbReference type="InterPro" id="IPR011050">
    <property type="entry name" value="Pectin_lyase_fold/virulence"/>
</dbReference>
<dbReference type="Gene3D" id="2.60.40.10">
    <property type="entry name" value="Immunoglobulins"/>
    <property type="match status" value="1"/>
</dbReference>
<keyword evidence="2 5" id="KW-0378">Hydrolase</keyword>
<dbReference type="PANTHER" id="PTHR31339">
    <property type="entry name" value="PECTIN LYASE-RELATED"/>
    <property type="match status" value="1"/>
</dbReference>
<keyword evidence="4" id="KW-0624">Polysaccharide degradation</keyword>
<dbReference type="EMBL" id="AP026798">
    <property type="protein sequence ID" value="BDR52597.1"/>
    <property type="molecule type" value="Genomic_DNA"/>
</dbReference>
<protein>
    <recommendedName>
        <fullName evidence="6">Fibronectin type-III domain-containing protein</fullName>
    </recommendedName>
</protein>
<dbReference type="Gene3D" id="2.160.20.10">
    <property type="entry name" value="Single-stranded right-handed beta-helix, Pectin lyase-like"/>
    <property type="match status" value="1"/>
</dbReference>
<dbReference type="InterPro" id="IPR051801">
    <property type="entry name" value="GH28_Enzymes"/>
</dbReference>
<accession>A0ABN6SBH5</accession>
<dbReference type="SUPFAM" id="SSF49265">
    <property type="entry name" value="Fibronectin type III"/>
    <property type="match status" value="1"/>
</dbReference>